<evidence type="ECO:0000313" key="2">
    <source>
        <dbReference type="Proteomes" id="UP000246085"/>
    </source>
</evidence>
<protein>
    <submittedName>
        <fullName evidence="1">Uncharacterized protein</fullName>
    </submittedName>
</protein>
<proteinExistence type="predicted"/>
<dbReference type="AlphaFoldDB" id="A0A2U3Q838"/>
<organism evidence="1 2">
    <name type="scientific">Bradyrhizobium vignae</name>
    <dbReference type="NCBI Taxonomy" id="1549949"/>
    <lineage>
        <taxon>Bacteria</taxon>
        <taxon>Pseudomonadati</taxon>
        <taxon>Pseudomonadota</taxon>
        <taxon>Alphaproteobacteria</taxon>
        <taxon>Hyphomicrobiales</taxon>
        <taxon>Nitrobacteraceae</taxon>
        <taxon>Bradyrhizobium</taxon>
    </lineage>
</organism>
<reference evidence="1 2" key="1">
    <citation type="submission" date="2018-03" db="EMBL/GenBank/DDBJ databases">
        <authorList>
            <person name="Gully D."/>
        </authorList>
    </citation>
    <scope>NUCLEOTIDE SEQUENCE [LARGE SCALE GENOMIC DNA]</scope>
    <source>
        <strain evidence="1">ORS3257</strain>
    </source>
</reference>
<accession>A0A2U3Q838</accession>
<dbReference type="KEGG" id="bvz:BRAD3257_6693"/>
<sequence length="132" mass="14999">MRVFAWKVCAKFGAVAVEAIPNTLVCLRMDVAAKILLSEGTIQARRDLCRFCDPRVCECLICFQAATSMSATCQSRRHCKSCFCNRRKVEQRCSSSTIVHQFAPHKKMTQLPAKFRVFSYCNRSKEHGWAAD</sequence>
<dbReference type="Proteomes" id="UP000246085">
    <property type="component" value="Chromosome BRAD3257"/>
</dbReference>
<gene>
    <name evidence="1" type="ORF">BRAD3257_6693</name>
</gene>
<dbReference type="EMBL" id="LS398110">
    <property type="protein sequence ID" value="SPP97584.1"/>
    <property type="molecule type" value="Genomic_DNA"/>
</dbReference>
<evidence type="ECO:0000313" key="1">
    <source>
        <dbReference type="EMBL" id="SPP97584.1"/>
    </source>
</evidence>
<name>A0A2U3Q838_9BRAD</name>